<feature type="domain" description="VIT" evidence="2">
    <location>
        <begin position="6"/>
        <end position="150"/>
    </location>
</feature>
<dbReference type="InterPro" id="IPR013694">
    <property type="entry name" value="VIT"/>
</dbReference>
<evidence type="ECO:0000313" key="3">
    <source>
        <dbReference type="EMBL" id="CDO55944.1"/>
    </source>
</evidence>
<dbReference type="PANTHER" id="PTHR45737">
    <property type="entry name" value="VON WILLEBRAND FACTOR A DOMAIN-CONTAINING PROTEIN 5A"/>
    <property type="match status" value="1"/>
</dbReference>
<dbReference type="PROSITE" id="PS50234">
    <property type="entry name" value="VWFA"/>
    <property type="match status" value="1"/>
</dbReference>
<dbReference type="SUPFAM" id="SSF53300">
    <property type="entry name" value="vWA-like"/>
    <property type="match status" value="1"/>
</dbReference>
<dbReference type="Pfam" id="PF13768">
    <property type="entry name" value="VWA_3"/>
    <property type="match status" value="1"/>
</dbReference>
<comment type="caution">
    <text evidence="3">The sequence shown here is derived from an EMBL/GenBank/DDBJ whole genome shotgun (WGS) entry which is preliminary data.</text>
</comment>
<evidence type="ECO:0000259" key="1">
    <source>
        <dbReference type="PROSITE" id="PS50234"/>
    </source>
</evidence>
<dbReference type="PROSITE" id="PS51468">
    <property type="entry name" value="VIT"/>
    <property type="match status" value="1"/>
</dbReference>
<dbReference type="AlphaFoldDB" id="A0A0J9XFA7"/>
<dbReference type="Pfam" id="PF08487">
    <property type="entry name" value="VIT"/>
    <property type="match status" value="1"/>
</dbReference>
<dbReference type="PANTHER" id="PTHR45737:SF6">
    <property type="entry name" value="VON WILLEBRAND FACTOR A DOMAIN-CONTAINING PROTEIN 5A"/>
    <property type="match status" value="1"/>
</dbReference>
<dbReference type="OrthoDB" id="4096638at2759"/>
<dbReference type="STRING" id="1173061.A0A0J9XFA7"/>
<evidence type="ECO:0000313" key="4">
    <source>
        <dbReference type="Proteomes" id="UP000242525"/>
    </source>
</evidence>
<keyword evidence="4" id="KW-1185">Reference proteome</keyword>
<evidence type="ECO:0008006" key="5">
    <source>
        <dbReference type="Google" id="ProtNLM"/>
    </source>
</evidence>
<accession>A0A0J9XFA7</accession>
<dbReference type="Proteomes" id="UP000242525">
    <property type="component" value="Unassembled WGS sequence"/>
</dbReference>
<dbReference type="Gene3D" id="3.40.50.410">
    <property type="entry name" value="von Willebrand factor, type A domain"/>
    <property type="match status" value="1"/>
</dbReference>
<name>A0A0J9XFA7_GEOCN</name>
<reference evidence="3" key="1">
    <citation type="submission" date="2014-03" db="EMBL/GenBank/DDBJ databases">
        <authorList>
            <person name="Casaregola S."/>
        </authorList>
    </citation>
    <scope>NUCLEOTIDE SEQUENCE [LARGE SCALE GENOMIC DNA]</scope>
    <source>
        <strain evidence="3">CLIB 918</strain>
    </source>
</reference>
<dbReference type="SMART" id="SM00327">
    <property type="entry name" value="VWA"/>
    <property type="match status" value="1"/>
</dbReference>
<organism evidence="3 4">
    <name type="scientific">Geotrichum candidum</name>
    <name type="common">Oospora lactis</name>
    <name type="synonym">Dipodascus geotrichum</name>
    <dbReference type="NCBI Taxonomy" id="1173061"/>
    <lineage>
        <taxon>Eukaryota</taxon>
        <taxon>Fungi</taxon>
        <taxon>Dikarya</taxon>
        <taxon>Ascomycota</taxon>
        <taxon>Saccharomycotina</taxon>
        <taxon>Dipodascomycetes</taxon>
        <taxon>Dipodascales</taxon>
        <taxon>Dipodascaceae</taxon>
        <taxon>Geotrichum</taxon>
    </lineage>
</organism>
<evidence type="ECO:0000259" key="2">
    <source>
        <dbReference type="PROSITE" id="PS51468"/>
    </source>
</evidence>
<protein>
    <recommendedName>
        <fullName evidence="5">VWFA domain-containing protein</fullName>
    </recommendedName>
</protein>
<gene>
    <name evidence="3" type="ORF">BN980_GECA13s00615g</name>
</gene>
<dbReference type="EMBL" id="CCBN010000013">
    <property type="protein sequence ID" value="CDO55944.1"/>
    <property type="molecule type" value="Genomic_DNA"/>
</dbReference>
<sequence>MTIYTEEFRPIGTFDEPLRFQVLHVQAHAKVSELGATVVIKKKIKTSVNQDFINLGRADGPIKSIPISFNFPIPTSGAVVRFKATFEDQHVIESKCFPADEAKEKYEQALKDKSQPRVALVTNHTDDLFSVFIGNFDPDTTFEVETEYVCSLEYDTQYSGLRFSIPTTVFPRYGEPPQPKVPGHVQISSNSPEQGIFISAEYVGGDNLLSFSCVSHVDARITDLKASYANENQFLEKDFVTILKLKEEPIISAVYEPIPNNRPDFPIPAIKNILQVNFNSFNCAELMTPSSAKKEIIFIIDRSGSMCGNIATLKAAMRLFISSFPNDDTTIFNIISFGSSYKMLWEKSKPLDAKSFDEVQALINSVDADMGGTEILDPIQAAVKSRRIGDDTETEIVLLTDGEVYNISEIRDFIQSTQQKESSNVRFFSFGIGDYVSHALLDAIAEAGKGCKQSVMNGERMEQKVIKLLKICLSAPITGVDIRWKKDSSQPLSFTTQEVPVSTIRRDSRFVVTPELGLLPLIPTINSKMYIFFESESDLLENLSIKLLYKDGRSYSYTAPIVKKVGPASENGITYLSISGAKKLVRDIEASNLVSSYDKVKFGTALGLLFNMTTTWTSLLAVEQKDDGKTEKPLYFEQGDTTPMLESRGLMFMASSLPPCPPSAPLSKRSIVHTKLMKRSIAAPSQAPAGVATCFSSVPLLGNSGVNAQQTAEFGSSLSQDTVSATSYDIDDRSTNVPMTFSINDQNSLLNSDISMVHNDPEPDLTTLTSYDKLETIVKFSNFDGSFKADKNLFSILTTSSQLTEKHKDLLDKQAATGDLGLLAILVLLYLKLELGDIKDSWSVLSEKVKRYIEKNVDKSVYQGLV</sequence>
<dbReference type="InterPro" id="IPR002035">
    <property type="entry name" value="VWF_A"/>
</dbReference>
<feature type="domain" description="VWFA" evidence="1">
    <location>
        <begin position="295"/>
        <end position="477"/>
    </location>
</feature>
<proteinExistence type="predicted"/>
<dbReference type="InterPro" id="IPR036465">
    <property type="entry name" value="vWFA_dom_sf"/>
</dbReference>